<evidence type="ECO:0000313" key="3">
    <source>
        <dbReference type="EnsemblPlants" id="AET7Gv21299300.4"/>
    </source>
</evidence>
<reference evidence="3" key="4">
    <citation type="submission" date="2019-03" db="UniProtKB">
        <authorList>
            <consortium name="EnsemblPlants"/>
        </authorList>
    </citation>
    <scope>IDENTIFICATION</scope>
</reference>
<feature type="signal peptide" evidence="2">
    <location>
        <begin position="1"/>
        <end position="25"/>
    </location>
</feature>
<protein>
    <submittedName>
        <fullName evidence="3">Uncharacterized protein</fullName>
    </submittedName>
</protein>
<feature type="compositionally biased region" description="Polar residues" evidence="1">
    <location>
        <begin position="42"/>
        <end position="55"/>
    </location>
</feature>
<dbReference type="Proteomes" id="UP000015105">
    <property type="component" value="Chromosome 7D"/>
</dbReference>
<evidence type="ECO:0000256" key="2">
    <source>
        <dbReference type="SAM" id="SignalP"/>
    </source>
</evidence>
<dbReference type="EnsemblPlants" id="AET7Gv21299300.4">
    <property type="protein sequence ID" value="AET7Gv21299300.4"/>
    <property type="gene ID" value="AET7Gv21299300"/>
</dbReference>
<keyword evidence="4" id="KW-1185">Reference proteome</keyword>
<accession>A0A453T9B4</accession>
<evidence type="ECO:0000256" key="1">
    <source>
        <dbReference type="SAM" id="MobiDB-lite"/>
    </source>
</evidence>
<name>A0A453T9B4_AEGTS</name>
<feature type="region of interest" description="Disordered" evidence="1">
    <location>
        <begin position="27"/>
        <end position="55"/>
    </location>
</feature>
<organism evidence="3 4">
    <name type="scientific">Aegilops tauschii subsp. strangulata</name>
    <name type="common">Goatgrass</name>
    <dbReference type="NCBI Taxonomy" id="200361"/>
    <lineage>
        <taxon>Eukaryota</taxon>
        <taxon>Viridiplantae</taxon>
        <taxon>Streptophyta</taxon>
        <taxon>Embryophyta</taxon>
        <taxon>Tracheophyta</taxon>
        <taxon>Spermatophyta</taxon>
        <taxon>Magnoliopsida</taxon>
        <taxon>Liliopsida</taxon>
        <taxon>Poales</taxon>
        <taxon>Poaceae</taxon>
        <taxon>BOP clade</taxon>
        <taxon>Pooideae</taxon>
        <taxon>Triticodae</taxon>
        <taxon>Triticeae</taxon>
        <taxon>Triticinae</taxon>
        <taxon>Aegilops</taxon>
    </lineage>
</organism>
<sequence length="104" mass="11811">RGWPTRMRRRRMSAWLILGSRGAMAKPITDTWAPSPRRGATRVSSGQSSRGVATVSSEQLKLLTDAVHDGFDINARPLQKVNYRDINFFCPDDHHERYYAAADH</sequence>
<dbReference type="AlphaFoldDB" id="A0A453T9B4"/>
<proteinExistence type="predicted"/>
<feature type="chain" id="PRO_5019513499" evidence="2">
    <location>
        <begin position="26"/>
        <end position="104"/>
    </location>
</feature>
<reference evidence="4" key="1">
    <citation type="journal article" date="2014" name="Science">
        <title>Ancient hybridizations among the ancestral genomes of bread wheat.</title>
        <authorList>
            <consortium name="International Wheat Genome Sequencing Consortium,"/>
            <person name="Marcussen T."/>
            <person name="Sandve S.R."/>
            <person name="Heier L."/>
            <person name="Spannagl M."/>
            <person name="Pfeifer M."/>
            <person name="Jakobsen K.S."/>
            <person name="Wulff B.B."/>
            <person name="Steuernagel B."/>
            <person name="Mayer K.F."/>
            <person name="Olsen O.A."/>
        </authorList>
    </citation>
    <scope>NUCLEOTIDE SEQUENCE [LARGE SCALE GENOMIC DNA]</scope>
    <source>
        <strain evidence="4">cv. AL8/78</strain>
    </source>
</reference>
<keyword evidence="2" id="KW-0732">Signal</keyword>
<reference evidence="3" key="5">
    <citation type="journal article" date="2021" name="G3 (Bethesda)">
        <title>Aegilops tauschii genome assembly Aet v5.0 features greater sequence contiguity and improved annotation.</title>
        <authorList>
            <person name="Wang L."/>
            <person name="Zhu T."/>
            <person name="Rodriguez J.C."/>
            <person name="Deal K.R."/>
            <person name="Dubcovsky J."/>
            <person name="McGuire P.E."/>
            <person name="Lux T."/>
            <person name="Spannagl M."/>
            <person name="Mayer K.F.X."/>
            <person name="Baldrich P."/>
            <person name="Meyers B.C."/>
            <person name="Huo N."/>
            <person name="Gu Y.Q."/>
            <person name="Zhou H."/>
            <person name="Devos K.M."/>
            <person name="Bennetzen J.L."/>
            <person name="Unver T."/>
            <person name="Budak H."/>
            <person name="Gulick P.J."/>
            <person name="Galiba G."/>
            <person name="Kalapos B."/>
            <person name="Nelson D.R."/>
            <person name="Li P."/>
            <person name="You F.M."/>
            <person name="Luo M.C."/>
            <person name="Dvorak J."/>
        </authorList>
    </citation>
    <scope>NUCLEOTIDE SEQUENCE [LARGE SCALE GENOMIC DNA]</scope>
    <source>
        <strain evidence="3">cv. AL8/78</strain>
    </source>
</reference>
<dbReference type="Gramene" id="AET7Gv21299300.4">
    <property type="protein sequence ID" value="AET7Gv21299300.4"/>
    <property type="gene ID" value="AET7Gv21299300"/>
</dbReference>
<reference evidence="3" key="3">
    <citation type="journal article" date="2017" name="Nature">
        <title>Genome sequence of the progenitor of the wheat D genome Aegilops tauschii.</title>
        <authorList>
            <person name="Luo M.C."/>
            <person name="Gu Y.Q."/>
            <person name="Puiu D."/>
            <person name="Wang H."/>
            <person name="Twardziok S.O."/>
            <person name="Deal K.R."/>
            <person name="Huo N."/>
            <person name="Zhu T."/>
            <person name="Wang L."/>
            <person name="Wang Y."/>
            <person name="McGuire P.E."/>
            <person name="Liu S."/>
            <person name="Long H."/>
            <person name="Ramasamy R.K."/>
            <person name="Rodriguez J.C."/>
            <person name="Van S.L."/>
            <person name="Yuan L."/>
            <person name="Wang Z."/>
            <person name="Xia Z."/>
            <person name="Xiao L."/>
            <person name="Anderson O.D."/>
            <person name="Ouyang S."/>
            <person name="Liang Y."/>
            <person name="Zimin A.V."/>
            <person name="Pertea G."/>
            <person name="Qi P."/>
            <person name="Bennetzen J.L."/>
            <person name="Dai X."/>
            <person name="Dawson M.W."/>
            <person name="Muller H.G."/>
            <person name="Kugler K."/>
            <person name="Rivarola-Duarte L."/>
            <person name="Spannagl M."/>
            <person name="Mayer K.F.X."/>
            <person name="Lu F.H."/>
            <person name="Bevan M.W."/>
            <person name="Leroy P."/>
            <person name="Li P."/>
            <person name="You F.M."/>
            <person name="Sun Q."/>
            <person name="Liu Z."/>
            <person name="Lyons E."/>
            <person name="Wicker T."/>
            <person name="Salzberg S.L."/>
            <person name="Devos K.M."/>
            <person name="Dvorak J."/>
        </authorList>
    </citation>
    <scope>NUCLEOTIDE SEQUENCE [LARGE SCALE GENOMIC DNA]</scope>
    <source>
        <strain evidence="3">cv. AL8/78</strain>
    </source>
</reference>
<evidence type="ECO:0000313" key="4">
    <source>
        <dbReference type="Proteomes" id="UP000015105"/>
    </source>
</evidence>
<reference evidence="4" key="2">
    <citation type="journal article" date="2017" name="Nat. Plants">
        <title>The Aegilops tauschii genome reveals multiple impacts of transposons.</title>
        <authorList>
            <person name="Zhao G."/>
            <person name="Zou C."/>
            <person name="Li K."/>
            <person name="Wang K."/>
            <person name="Li T."/>
            <person name="Gao L."/>
            <person name="Zhang X."/>
            <person name="Wang H."/>
            <person name="Yang Z."/>
            <person name="Liu X."/>
            <person name="Jiang W."/>
            <person name="Mao L."/>
            <person name="Kong X."/>
            <person name="Jiao Y."/>
            <person name="Jia J."/>
        </authorList>
    </citation>
    <scope>NUCLEOTIDE SEQUENCE [LARGE SCALE GENOMIC DNA]</scope>
    <source>
        <strain evidence="4">cv. AL8/78</strain>
    </source>
</reference>